<dbReference type="AlphaFoldDB" id="A0A816U5Q3"/>
<dbReference type="EMBL" id="CAJOBH010005799">
    <property type="protein sequence ID" value="CAF4036070.1"/>
    <property type="molecule type" value="Genomic_DNA"/>
</dbReference>
<evidence type="ECO:0000313" key="1">
    <source>
        <dbReference type="EMBL" id="CAF1083092.1"/>
    </source>
</evidence>
<evidence type="ECO:0000313" key="7">
    <source>
        <dbReference type="Proteomes" id="UP000663824"/>
    </source>
</evidence>
<sequence length="136" mass="15488">MKAAFYSKLDAYLNELDTKRQRPYVIGDIVGLKVSDVYRTNTSSTILPCKIIEKHSQNNETLCVVATQNAIIKERFDQMAFLDLTAANFASLRALDIDQLPTITFIQASLLYTNRCYCKKNNRKCCTKCHSDKHSV</sequence>
<accession>A0A816U5Q3</accession>
<gene>
    <name evidence="5" type="ORF">BYL167_LOCUS15609</name>
    <name evidence="1" type="ORF">CJN711_LOCUS6300</name>
    <name evidence="4" type="ORF">GIL414_LOCUS11888</name>
    <name evidence="2" type="ORF">KQP761_LOCUS14739</name>
    <name evidence="3" type="ORF">MBJ925_LOCUS23952</name>
    <name evidence="6" type="ORF">SMN809_LOCUS57746</name>
</gene>
<dbReference type="Proteomes" id="UP000681967">
    <property type="component" value="Unassembled WGS sequence"/>
</dbReference>
<reference evidence="3" key="1">
    <citation type="submission" date="2021-02" db="EMBL/GenBank/DDBJ databases">
        <authorList>
            <person name="Nowell W R."/>
        </authorList>
    </citation>
    <scope>NUCLEOTIDE SEQUENCE</scope>
</reference>
<dbReference type="Proteomes" id="UP000663855">
    <property type="component" value="Unassembled WGS sequence"/>
</dbReference>
<dbReference type="EMBL" id="CAJNOW010007093">
    <property type="protein sequence ID" value="CAF1503334.1"/>
    <property type="molecule type" value="Genomic_DNA"/>
</dbReference>
<evidence type="ECO:0000313" key="6">
    <source>
        <dbReference type="EMBL" id="CAF5023237.1"/>
    </source>
</evidence>
<name>A0A816U5Q3_9BILA</name>
<organism evidence="3 7">
    <name type="scientific">Rotaria magnacalcarata</name>
    <dbReference type="NCBI Taxonomy" id="392030"/>
    <lineage>
        <taxon>Eukaryota</taxon>
        <taxon>Metazoa</taxon>
        <taxon>Spiralia</taxon>
        <taxon>Gnathifera</taxon>
        <taxon>Rotifera</taxon>
        <taxon>Eurotatoria</taxon>
        <taxon>Bdelloidea</taxon>
        <taxon>Philodinida</taxon>
        <taxon>Philodinidae</taxon>
        <taxon>Rotaria</taxon>
    </lineage>
</organism>
<dbReference type="EMBL" id="CAJOBJ010004527">
    <property type="protein sequence ID" value="CAF4003344.1"/>
    <property type="molecule type" value="Genomic_DNA"/>
</dbReference>
<dbReference type="EMBL" id="CAJNRE010012363">
    <property type="protein sequence ID" value="CAF2109675.1"/>
    <property type="molecule type" value="Genomic_DNA"/>
</dbReference>
<dbReference type="Proteomes" id="UP000681720">
    <property type="component" value="Unassembled WGS sequence"/>
</dbReference>
<dbReference type="EMBL" id="CAJOBI010213181">
    <property type="protein sequence ID" value="CAF5023237.1"/>
    <property type="molecule type" value="Genomic_DNA"/>
</dbReference>
<protein>
    <submittedName>
        <fullName evidence="3">Uncharacterized protein</fullName>
    </submittedName>
</protein>
<dbReference type="Proteomes" id="UP000663834">
    <property type="component" value="Unassembled WGS sequence"/>
</dbReference>
<evidence type="ECO:0000313" key="4">
    <source>
        <dbReference type="EMBL" id="CAF4003344.1"/>
    </source>
</evidence>
<dbReference type="EMBL" id="CAJNOV010001888">
    <property type="protein sequence ID" value="CAF1083092.1"/>
    <property type="molecule type" value="Genomic_DNA"/>
</dbReference>
<dbReference type="Proteomes" id="UP000676336">
    <property type="component" value="Unassembled WGS sequence"/>
</dbReference>
<evidence type="ECO:0000313" key="3">
    <source>
        <dbReference type="EMBL" id="CAF2109675.1"/>
    </source>
</evidence>
<comment type="caution">
    <text evidence="3">The sequence shown here is derived from an EMBL/GenBank/DDBJ whole genome shotgun (WGS) entry which is preliminary data.</text>
</comment>
<proteinExistence type="predicted"/>
<evidence type="ECO:0000313" key="2">
    <source>
        <dbReference type="EMBL" id="CAF1503334.1"/>
    </source>
</evidence>
<evidence type="ECO:0000313" key="5">
    <source>
        <dbReference type="EMBL" id="CAF4036070.1"/>
    </source>
</evidence>
<dbReference type="Proteomes" id="UP000663824">
    <property type="component" value="Unassembled WGS sequence"/>
</dbReference>